<dbReference type="InterPro" id="IPR040442">
    <property type="entry name" value="Pyrv_kinase-like_dom_sf"/>
</dbReference>
<dbReference type="PANTHER" id="PTHR42905">
    <property type="entry name" value="PHOSPHOENOLPYRUVATE CARBOXYLASE"/>
    <property type="match status" value="1"/>
</dbReference>
<dbReference type="Gene3D" id="6.10.250.2750">
    <property type="match status" value="1"/>
</dbReference>
<dbReference type="PANTHER" id="PTHR42905:SF16">
    <property type="entry name" value="CARBOXYPHOSPHONOENOLPYRUVATE PHOSPHONOMUTASE-LIKE PROTEIN (AFU_ORTHOLOGUE AFUA_5G07230)"/>
    <property type="match status" value="1"/>
</dbReference>
<dbReference type="GO" id="GO:0016829">
    <property type="term" value="F:lyase activity"/>
    <property type="evidence" value="ECO:0007669"/>
    <property type="project" value="UniProtKB-KW"/>
</dbReference>
<keyword evidence="1" id="KW-0456">Lyase</keyword>
<dbReference type="Gene3D" id="3.20.20.60">
    <property type="entry name" value="Phosphoenolpyruvate-binding domains"/>
    <property type="match status" value="1"/>
</dbReference>
<dbReference type="Pfam" id="PF13714">
    <property type="entry name" value="PEP_mutase"/>
    <property type="match status" value="1"/>
</dbReference>
<organism evidence="1 2">
    <name type="scientific">Streptacidiphilus jiangxiensis</name>
    <dbReference type="NCBI Taxonomy" id="235985"/>
    <lineage>
        <taxon>Bacteria</taxon>
        <taxon>Bacillati</taxon>
        <taxon>Actinomycetota</taxon>
        <taxon>Actinomycetes</taxon>
        <taxon>Kitasatosporales</taxon>
        <taxon>Streptomycetaceae</taxon>
        <taxon>Streptacidiphilus</taxon>
    </lineage>
</organism>
<protein>
    <submittedName>
        <fullName evidence="1">2-Methylisocitrate lyase, PEP mutase family</fullName>
    </submittedName>
</protein>
<dbReference type="AlphaFoldDB" id="A0A1H7VY32"/>
<dbReference type="SUPFAM" id="SSF51621">
    <property type="entry name" value="Phosphoenolpyruvate/pyruvate domain"/>
    <property type="match status" value="1"/>
</dbReference>
<evidence type="ECO:0000313" key="1">
    <source>
        <dbReference type="EMBL" id="SEM14141.1"/>
    </source>
</evidence>
<reference evidence="2" key="1">
    <citation type="submission" date="2016-10" db="EMBL/GenBank/DDBJ databases">
        <authorList>
            <person name="Varghese N."/>
        </authorList>
    </citation>
    <scope>NUCLEOTIDE SEQUENCE [LARGE SCALE GENOMIC DNA]</scope>
    <source>
        <strain evidence="2">DSM 45096 / BCRC 16803 / CGMCC 4.1857 / CIP 109030 / JCM 12277 / KCTC 19219 / NBRC 100920 / 33214</strain>
    </source>
</reference>
<accession>A0A1H7VY32</accession>
<dbReference type="OrthoDB" id="9780430at2"/>
<dbReference type="STRING" id="235985.SAMN05414137_11981"/>
<dbReference type="InterPro" id="IPR015813">
    <property type="entry name" value="Pyrv/PenolPyrv_kinase-like_dom"/>
</dbReference>
<name>A0A1H7VY32_STRJI</name>
<dbReference type="Proteomes" id="UP000183015">
    <property type="component" value="Unassembled WGS sequence"/>
</dbReference>
<sequence length="275" mass="27491">MTSQQDLAQLFRSLHTPGSPLLLANAWDLASARLVADAGARALATTSAGVAWGLGTADGNQVDVDQVVALVTRIAAAVDVPVSADIESGFGADPAGVAGTVTRIVAAGAVGVNIEDAHSEPVSPLRPTAEQAARIAAARAAADASGVPLFVNARVDTYLLGVGDPATRLRETLTRARAYVDAGADGVFVPGVTELAVVAELAEAIDAPLNVLAGPGAPSAAELAKAGAARISLGSSMASAAYGVVQRATRELLTSGTYEAIADGVGYGELNALMQ</sequence>
<dbReference type="InterPro" id="IPR039556">
    <property type="entry name" value="ICL/PEPM"/>
</dbReference>
<dbReference type="RefSeq" id="WP_042444776.1">
    <property type="nucleotide sequence ID" value="NZ_BBPN01000007.1"/>
</dbReference>
<dbReference type="CDD" id="cd00377">
    <property type="entry name" value="ICL_PEPM"/>
    <property type="match status" value="1"/>
</dbReference>
<dbReference type="EMBL" id="FOAZ01000019">
    <property type="protein sequence ID" value="SEM14141.1"/>
    <property type="molecule type" value="Genomic_DNA"/>
</dbReference>
<gene>
    <name evidence="1" type="ORF">SAMN05414137_11981</name>
</gene>
<evidence type="ECO:0000313" key="2">
    <source>
        <dbReference type="Proteomes" id="UP000183015"/>
    </source>
</evidence>
<keyword evidence="2" id="KW-1185">Reference proteome</keyword>
<proteinExistence type="predicted"/>
<dbReference type="eggNOG" id="COG2513">
    <property type="taxonomic scope" value="Bacteria"/>
</dbReference>